<feature type="domain" description="THAP-type" evidence="7">
    <location>
        <begin position="173"/>
        <end position="266"/>
    </location>
</feature>
<comment type="function">
    <text evidence="6">Specific component of the STT3A-containing form of the oligosaccharyl transferase (OST) complex that catalyzes the initial transfer of a defined glycan (Glc(3)Man(9)GlcNAc(2) in eukaryotes) from the lipid carrier dolichol-pyrophosphate to an asparagine residue within an Asn-X-Ser/Thr consensus motif in nascent polypeptide chains, the first step in protein N-glycosylation. N-glycosylation occurs cotranslationally and the complex associates with the Sec61 complex at the channel-forming translocon complex that mediates protein translocation across the endoplasmic reticulum (ER). All subunits are required for a maximal enzyme activity.</text>
</comment>
<sequence>MSDIIFNLYKFLECPNLKLRCPSWVKTPSPMFVFTVIMIFYFGITSGVIYDIVLETPSIGSRVDAQGHSRPVAFLPNRINGQYIMEGLAASCMFALGSGGFIMLDQLHSRQIMPRFTRMLLTGVALLSALVAFFVCRIFVKIKIPYETAAATDINKAVIGSNEGINRDNFNIMTASRRQCAAYGCQNYTNKCPAQTRFHRFPENRERCEDWARRIFRSDLLGKKNEARWKNAVVCSHHFPDSMYVCPDQRHEPGVRLMPTAYPTLQLYARTKKQQNLTA</sequence>
<dbReference type="SMART" id="SM00692">
    <property type="entry name" value="DM3"/>
    <property type="match status" value="1"/>
</dbReference>
<feature type="transmembrane region" description="Helical" evidence="6">
    <location>
        <begin position="116"/>
        <end position="140"/>
    </location>
</feature>
<dbReference type="InterPro" id="IPR038441">
    <property type="entry name" value="THAP_Znf_sf"/>
</dbReference>
<dbReference type="PROSITE" id="PS50950">
    <property type="entry name" value="ZF_THAP"/>
    <property type="match status" value="1"/>
</dbReference>
<dbReference type="GO" id="GO:0003677">
    <property type="term" value="F:DNA binding"/>
    <property type="evidence" value="ECO:0007669"/>
    <property type="project" value="UniProtKB-UniRule"/>
</dbReference>
<dbReference type="Proteomes" id="UP000095280">
    <property type="component" value="Unplaced"/>
</dbReference>
<keyword evidence="2 5" id="KW-0863">Zinc-finger</keyword>
<dbReference type="AlphaFoldDB" id="A0A1I8G433"/>
<dbReference type="Pfam" id="PF05485">
    <property type="entry name" value="THAP"/>
    <property type="match status" value="1"/>
</dbReference>
<evidence type="ECO:0000256" key="2">
    <source>
        <dbReference type="ARBA" id="ARBA00022771"/>
    </source>
</evidence>
<dbReference type="Gene3D" id="6.20.210.20">
    <property type="entry name" value="THAP domain"/>
    <property type="match status" value="1"/>
</dbReference>
<comment type="subunit">
    <text evidence="6">Component of the oligosaccharyltransferase (OST) complex.</text>
</comment>
<dbReference type="InterPro" id="IPR042416">
    <property type="entry name" value="OSTC"/>
</dbReference>
<accession>A0A1I8G433</accession>
<dbReference type="GO" id="GO:0008270">
    <property type="term" value="F:zinc ion binding"/>
    <property type="evidence" value="ECO:0007669"/>
    <property type="project" value="UniProtKB-KW"/>
</dbReference>
<proteinExistence type="inferred from homology"/>
<dbReference type="GO" id="GO:0008250">
    <property type="term" value="C:oligosaccharyltransferase complex"/>
    <property type="evidence" value="ECO:0007669"/>
    <property type="project" value="UniProtKB-UniRule"/>
</dbReference>
<evidence type="ECO:0000256" key="3">
    <source>
        <dbReference type="ARBA" id="ARBA00022833"/>
    </source>
</evidence>
<dbReference type="SMART" id="SM00980">
    <property type="entry name" value="THAP"/>
    <property type="match status" value="1"/>
</dbReference>
<dbReference type="InterPro" id="IPR006612">
    <property type="entry name" value="THAP_Znf"/>
</dbReference>
<keyword evidence="6" id="KW-0812">Transmembrane</keyword>
<comment type="subcellular location">
    <subcellularLocation>
        <location evidence="6">Membrane</location>
        <topology evidence="6">Multi-pass membrane protein</topology>
    </subcellularLocation>
</comment>
<evidence type="ECO:0000256" key="6">
    <source>
        <dbReference type="RuleBase" id="RU366060"/>
    </source>
</evidence>
<evidence type="ECO:0000259" key="7">
    <source>
        <dbReference type="PROSITE" id="PS50950"/>
    </source>
</evidence>
<keyword evidence="1" id="KW-0479">Metal-binding</keyword>
<dbReference type="WBParaSite" id="maker-uti_cns_0000726-snap-gene-0.2-mRNA-1">
    <property type="protein sequence ID" value="maker-uti_cns_0000726-snap-gene-0.2-mRNA-1"/>
    <property type="gene ID" value="maker-uti_cns_0000726-snap-gene-0.2"/>
</dbReference>
<evidence type="ECO:0000256" key="4">
    <source>
        <dbReference type="ARBA" id="ARBA00023125"/>
    </source>
</evidence>
<dbReference type="SUPFAM" id="SSF57716">
    <property type="entry name" value="Glucocorticoid receptor-like (DNA-binding domain)"/>
    <property type="match status" value="1"/>
</dbReference>
<keyword evidence="8" id="KW-1185">Reference proteome</keyword>
<comment type="similarity">
    <text evidence="6">Belongs to the OSTC family.</text>
</comment>
<keyword evidence="6" id="KW-1133">Transmembrane helix</keyword>
<evidence type="ECO:0000256" key="5">
    <source>
        <dbReference type="PROSITE-ProRule" id="PRU00309"/>
    </source>
</evidence>
<feature type="transmembrane region" description="Helical" evidence="6">
    <location>
        <begin position="32"/>
        <end position="53"/>
    </location>
</feature>
<dbReference type="PANTHER" id="PTHR13160:SF4">
    <property type="entry name" value="OLIGOSACCHARYLTRANSFERASE COMPLEX SUBUNIT OSTC"/>
    <property type="match status" value="1"/>
</dbReference>
<protein>
    <recommendedName>
        <fullName evidence="6">Oligosaccharyltransferase complex subunit</fullName>
    </recommendedName>
</protein>
<evidence type="ECO:0000313" key="8">
    <source>
        <dbReference type="Proteomes" id="UP000095280"/>
    </source>
</evidence>
<name>A0A1I8G433_9PLAT</name>
<organism evidence="8 9">
    <name type="scientific">Macrostomum lignano</name>
    <dbReference type="NCBI Taxonomy" id="282301"/>
    <lineage>
        <taxon>Eukaryota</taxon>
        <taxon>Metazoa</taxon>
        <taxon>Spiralia</taxon>
        <taxon>Lophotrochozoa</taxon>
        <taxon>Platyhelminthes</taxon>
        <taxon>Rhabditophora</taxon>
        <taxon>Macrostomorpha</taxon>
        <taxon>Macrostomida</taxon>
        <taxon>Macrostomidae</taxon>
        <taxon>Macrostomum</taxon>
    </lineage>
</organism>
<keyword evidence="4 5" id="KW-0238">DNA-binding</keyword>
<evidence type="ECO:0000256" key="1">
    <source>
        <dbReference type="ARBA" id="ARBA00022723"/>
    </source>
</evidence>
<dbReference type="PANTHER" id="PTHR13160">
    <property type="entry name" value="OLIGOSACCHARYLTRANSFERASE COMPLEX SUBUNIT OSTC"/>
    <property type="match status" value="1"/>
</dbReference>
<feature type="transmembrane region" description="Helical" evidence="6">
    <location>
        <begin position="83"/>
        <end position="104"/>
    </location>
</feature>
<reference evidence="9" key="1">
    <citation type="submission" date="2016-11" db="UniProtKB">
        <authorList>
            <consortium name="WormBaseParasite"/>
        </authorList>
    </citation>
    <scope>IDENTIFICATION</scope>
</reference>
<evidence type="ECO:0000313" key="9">
    <source>
        <dbReference type="WBParaSite" id="maker-uti_cns_0000726-snap-gene-0.2-mRNA-1"/>
    </source>
</evidence>
<keyword evidence="3" id="KW-0862">Zinc</keyword>
<keyword evidence="6" id="KW-0472">Membrane</keyword>